<evidence type="ECO:0000313" key="3">
    <source>
        <dbReference type="Proteomes" id="UP000635606"/>
    </source>
</evidence>
<protein>
    <submittedName>
        <fullName evidence="2">Glucokinase</fullName>
    </submittedName>
</protein>
<dbReference type="RefSeq" id="WP_203928979.1">
    <property type="nucleotide sequence ID" value="NZ_BOPH01000053.1"/>
</dbReference>
<name>A0A8J4EBX5_9ACTN</name>
<comment type="caution">
    <text evidence="2">The sequence shown here is derived from an EMBL/GenBank/DDBJ whole genome shotgun (WGS) entry which is preliminary data.</text>
</comment>
<organism evidence="2 3">
    <name type="scientific">Virgisporangium ochraceum</name>
    <dbReference type="NCBI Taxonomy" id="65505"/>
    <lineage>
        <taxon>Bacteria</taxon>
        <taxon>Bacillati</taxon>
        <taxon>Actinomycetota</taxon>
        <taxon>Actinomycetes</taxon>
        <taxon>Micromonosporales</taxon>
        <taxon>Micromonosporaceae</taxon>
        <taxon>Virgisporangium</taxon>
    </lineage>
</organism>
<dbReference type="InterPro" id="IPR000600">
    <property type="entry name" value="ROK"/>
</dbReference>
<evidence type="ECO:0000256" key="1">
    <source>
        <dbReference type="ARBA" id="ARBA00006479"/>
    </source>
</evidence>
<dbReference type="InterPro" id="IPR043129">
    <property type="entry name" value="ATPase_NBD"/>
</dbReference>
<reference evidence="2" key="1">
    <citation type="submission" date="2021-01" db="EMBL/GenBank/DDBJ databases">
        <title>Whole genome shotgun sequence of Virgisporangium ochraceum NBRC 16418.</title>
        <authorList>
            <person name="Komaki H."/>
            <person name="Tamura T."/>
        </authorList>
    </citation>
    <scope>NUCLEOTIDE SEQUENCE</scope>
    <source>
        <strain evidence="2">NBRC 16418</strain>
    </source>
</reference>
<dbReference type="PANTHER" id="PTHR18964:SF149">
    <property type="entry name" value="BIFUNCTIONAL UDP-N-ACETYLGLUCOSAMINE 2-EPIMERASE_N-ACETYLMANNOSAMINE KINASE"/>
    <property type="match status" value="1"/>
</dbReference>
<sequence>MATPPPDASGTAVVAIDLGGTSMKGALVDARGSALARLDAPTPAAEGGAAVLAAVLRLAADLAAAAPARVVGAAAVTPGQVYEGVVKFAANLGGWNDVPLARELTATLGVPAAVEHDAAGAALAEAEFGENRSSDCFFVALGTGIGAGHVRSGVVAAGSAGGAGELGHIPVYPDGDRCACGQIGCLETYASAASIARRYTARTGTVVAGSDDVVARLGNDPAADAVWEQAVEALAVALATTTLLVDPGVIVLGGGLARAGDTLLRPLSARLTARLAWRPPPPIELSVLGTDAGWRGAALLAWTARNASGRVPAATGGTR</sequence>
<dbReference type="Proteomes" id="UP000635606">
    <property type="component" value="Unassembled WGS sequence"/>
</dbReference>
<evidence type="ECO:0000313" key="2">
    <source>
        <dbReference type="EMBL" id="GIJ69054.1"/>
    </source>
</evidence>
<accession>A0A8J4EBX5</accession>
<dbReference type="SUPFAM" id="SSF53067">
    <property type="entry name" value="Actin-like ATPase domain"/>
    <property type="match status" value="1"/>
</dbReference>
<keyword evidence="3" id="KW-1185">Reference proteome</keyword>
<dbReference type="EMBL" id="BOPH01000053">
    <property type="protein sequence ID" value="GIJ69054.1"/>
    <property type="molecule type" value="Genomic_DNA"/>
</dbReference>
<dbReference type="AlphaFoldDB" id="A0A8J4EBX5"/>
<dbReference type="PANTHER" id="PTHR18964">
    <property type="entry name" value="ROK (REPRESSOR, ORF, KINASE) FAMILY"/>
    <property type="match status" value="1"/>
</dbReference>
<gene>
    <name evidence="2" type="primary">glk</name>
    <name evidence="2" type="ORF">Voc01_039710</name>
</gene>
<dbReference type="Gene3D" id="3.30.420.40">
    <property type="match status" value="2"/>
</dbReference>
<proteinExistence type="inferred from homology"/>
<dbReference type="Pfam" id="PF00480">
    <property type="entry name" value="ROK"/>
    <property type="match status" value="1"/>
</dbReference>
<comment type="similarity">
    <text evidence="1">Belongs to the ROK (NagC/XylR) family.</text>
</comment>